<evidence type="ECO:0000256" key="1">
    <source>
        <dbReference type="SAM" id="MobiDB-lite"/>
    </source>
</evidence>
<comment type="caution">
    <text evidence="2">The sequence shown here is derived from an EMBL/GenBank/DDBJ whole genome shotgun (WGS) entry which is preliminary data.</text>
</comment>
<organism evidence="2 3">
    <name type="scientific">Gordonia aquimaris</name>
    <dbReference type="NCBI Taxonomy" id="2984863"/>
    <lineage>
        <taxon>Bacteria</taxon>
        <taxon>Bacillati</taxon>
        <taxon>Actinomycetota</taxon>
        <taxon>Actinomycetes</taxon>
        <taxon>Mycobacteriales</taxon>
        <taxon>Gordoniaceae</taxon>
        <taxon>Gordonia</taxon>
    </lineage>
</organism>
<protein>
    <submittedName>
        <fullName evidence="2">Uncharacterized protein</fullName>
    </submittedName>
</protein>
<evidence type="ECO:0000313" key="2">
    <source>
        <dbReference type="EMBL" id="MCX2962530.1"/>
    </source>
</evidence>
<dbReference type="AlphaFoldDB" id="A0A9X3D0J2"/>
<gene>
    <name evidence="2" type="ORF">OSB52_00315</name>
</gene>
<feature type="compositionally biased region" description="Basic and acidic residues" evidence="1">
    <location>
        <begin position="242"/>
        <end position="265"/>
    </location>
</feature>
<sequence length="356" mass="36886">MTRSPDSLPALRDHAVGGLEHLGELLELAAGLGAAVAGTEAIQRPFRQVGGVDPALMAAEGRRLSAAHRSVAERLHRLPEQQVRLDRGWTGETGSRAVIAVIEHQRRAEADLHVLRTLAEATAAAAAGIDQLLRTWYLTVARLSVPLAAGVPIGEVPGALASGRLRVDLVVDDIVSRVGLYFTTAEATITGIDEIVEHLDRATEDLAADAYPGDTDQPSGAVSVARASVPNAPTGTDTAASTDRDTPDRDTPDRDTPDRDTDVPLRLRSSTTPTLEDDPEQPHQVPSATTEEAASHPSPVATGAPALESPPADFAPAESPAPPSPALESPPPASPPSGSSPAHPSSGGELALAGEQ</sequence>
<dbReference type="EMBL" id="JAPKFM010000001">
    <property type="protein sequence ID" value="MCX2962530.1"/>
    <property type="molecule type" value="Genomic_DNA"/>
</dbReference>
<feature type="compositionally biased region" description="Pro residues" evidence="1">
    <location>
        <begin position="319"/>
        <end position="335"/>
    </location>
</feature>
<keyword evidence="3" id="KW-1185">Reference proteome</keyword>
<feature type="compositionally biased region" description="Low complexity" evidence="1">
    <location>
        <begin position="336"/>
        <end position="346"/>
    </location>
</feature>
<accession>A0A9X3D0J2</accession>
<dbReference type="RefSeq" id="WP_266059597.1">
    <property type="nucleotide sequence ID" value="NZ_JAPKFM010000001.1"/>
</dbReference>
<proteinExistence type="predicted"/>
<reference evidence="2" key="1">
    <citation type="submission" date="2022-10" db="EMBL/GenBank/DDBJ databases">
        <title>WGS of marine actinomycetes from Thailand.</title>
        <authorList>
            <person name="Thawai C."/>
        </authorList>
    </citation>
    <scope>NUCLEOTIDE SEQUENCE</scope>
    <source>
        <strain evidence="2">SW21</strain>
    </source>
</reference>
<name>A0A9X3D0J2_9ACTN</name>
<feature type="region of interest" description="Disordered" evidence="1">
    <location>
        <begin position="209"/>
        <end position="356"/>
    </location>
</feature>
<evidence type="ECO:0000313" key="3">
    <source>
        <dbReference type="Proteomes" id="UP001143347"/>
    </source>
</evidence>
<feature type="compositionally biased region" description="Low complexity" evidence="1">
    <location>
        <begin position="309"/>
        <end position="318"/>
    </location>
</feature>
<dbReference type="Proteomes" id="UP001143347">
    <property type="component" value="Unassembled WGS sequence"/>
</dbReference>